<dbReference type="EMBL" id="FMAC01000025">
    <property type="protein sequence ID" value="SCB40569.1"/>
    <property type="molecule type" value="Genomic_DNA"/>
</dbReference>
<reference evidence="3" key="1">
    <citation type="submission" date="2016-08" db="EMBL/GenBank/DDBJ databases">
        <authorList>
            <person name="Varghese N."/>
            <person name="Submissions Spin"/>
        </authorList>
    </citation>
    <scope>NUCLEOTIDE SEQUENCE [LARGE SCALE GENOMIC DNA]</scope>
    <source>
        <strain evidence="3">CCBAU 57015</strain>
    </source>
</reference>
<protein>
    <submittedName>
        <fullName evidence="2">Uncharacterized protein</fullName>
    </submittedName>
</protein>
<name>A0A1C3WKR4_9HYPH</name>
<keyword evidence="3" id="KW-1185">Reference proteome</keyword>
<sequence length="82" mass="9075">MHRHSFTRRLQKRSKRSSTNLNSFRLILLYAALFAPATLSAQETNEAARGLLKILDLDRAGEAMISYCETAAPATAPLLKAD</sequence>
<proteinExistence type="predicted"/>
<evidence type="ECO:0000313" key="2">
    <source>
        <dbReference type="EMBL" id="SCB40569.1"/>
    </source>
</evidence>
<feature type="signal peptide" evidence="1">
    <location>
        <begin position="1"/>
        <end position="41"/>
    </location>
</feature>
<evidence type="ECO:0000256" key="1">
    <source>
        <dbReference type="SAM" id="SignalP"/>
    </source>
</evidence>
<dbReference type="Proteomes" id="UP000186228">
    <property type="component" value="Unassembled WGS sequence"/>
</dbReference>
<keyword evidence="1" id="KW-0732">Signal</keyword>
<gene>
    <name evidence="2" type="ORF">GA0061100_12537</name>
</gene>
<feature type="chain" id="PRO_5008685561" evidence="1">
    <location>
        <begin position="42"/>
        <end position="82"/>
    </location>
</feature>
<accession>A0A1C3WKR4</accession>
<organism evidence="2 3">
    <name type="scientific">Rhizobium hainanense</name>
    <dbReference type="NCBI Taxonomy" id="52131"/>
    <lineage>
        <taxon>Bacteria</taxon>
        <taxon>Pseudomonadati</taxon>
        <taxon>Pseudomonadota</taxon>
        <taxon>Alphaproteobacteria</taxon>
        <taxon>Hyphomicrobiales</taxon>
        <taxon>Rhizobiaceae</taxon>
        <taxon>Rhizobium/Agrobacterium group</taxon>
        <taxon>Rhizobium</taxon>
    </lineage>
</organism>
<dbReference type="AlphaFoldDB" id="A0A1C3WKR4"/>
<evidence type="ECO:0000313" key="3">
    <source>
        <dbReference type="Proteomes" id="UP000186228"/>
    </source>
</evidence>